<evidence type="ECO:0000313" key="10">
    <source>
        <dbReference type="Proteomes" id="UP000533598"/>
    </source>
</evidence>
<dbReference type="AlphaFoldDB" id="A0A7W7FTY0"/>
<dbReference type="CDD" id="cd06261">
    <property type="entry name" value="TM_PBP2"/>
    <property type="match status" value="1"/>
</dbReference>
<keyword evidence="5 7" id="KW-1133">Transmembrane helix</keyword>
<dbReference type="GO" id="GO:0055085">
    <property type="term" value="P:transmembrane transport"/>
    <property type="evidence" value="ECO:0007669"/>
    <property type="project" value="InterPro"/>
</dbReference>
<dbReference type="Pfam" id="PF00528">
    <property type="entry name" value="BPD_transp_1"/>
    <property type="match status" value="1"/>
</dbReference>
<reference evidence="9 10" key="1">
    <citation type="submission" date="2020-08" db="EMBL/GenBank/DDBJ databases">
        <title>Sequencing the genomes of 1000 actinobacteria strains.</title>
        <authorList>
            <person name="Klenk H.-P."/>
        </authorList>
    </citation>
    <scope>NUCLEOTIDE SEQUENCE [LARGE SCALE GENOMIC DNA]</scope>
    <source>
        <strain evidence="9 10">DSM 44230</strain>
    </source>
</reference>
<feature type="transmembrane region" description="Helical" evidence="7">
    <location>
        <begin position="85"/>
        <end position="105"/>
    </location>
</feature>
<comment type="caution">
    <text evidence="9">The sequence shown here is derived from an EMBL/GenBank/DDBJ whole genome shotgun (WGS) entry which is preliminary data.</text>
</comment>
<dbReference type="InterPro" id="IPR035906">
    <property type="entry name" value="MetI-like_sf"/>
</dbReference>
<feature type="transmembrane region" description="Helical" evidence="7">
    <location>
        <begin position="249"/>
        <end position="270"/>
    </location>
</feature>
<comment type="similarity">
    <text evidence="7">Belongs to the binding-protein-dependent transport system permease family.</text>
</comment>
<dbReference type="PROSITE" id="PS50928">
    <property type="entry name" value="ABC_TM1"/>
    <property type="match status" value="1"/>
</dbReference>
<accession>A0A7W7FTY0</accession>
<dbReference type="Gene3D" id="1.10.3720.10">
    <property type="entry name" value="MetI-like"/>
    <property type="match status" value="1"/>
</dbReference>
<keyword evidence="3" id="KW-1003">Cell membrane</keyword>
<name>A0A7W7FTY0_9PSEU</name>
<evidence type="ECO:0000256" key="2">
    <source>
        <dbReference type="ARBA" id="ARBA00022448"/>
    </source>
</evidence>
<dbReference type="RefSeq" id="WP_312986637.1">
    <property type="nucleotide sequence ID" value="NZ_BAAAUI010000053.1"/>
</dbReference>
<organism evidence="9 10">
    <name type="scientific">Crossiella cryophila</name>
    <dbReference type="NCBI Taxonomy" id="43355"/>
    <lineage>
        <taxon>Bacteria</taxon>
        <taxon>Bacillati</taxon>
        <taxon>Actinomycetota</taxon>
        <taxon>Actinomycetes</taxon>
        <taxon>Pseudonocardiales</taxon>
        <taxon>Pseudonocardiaceae</taxon>
        <taxon>Crossiella</taxon>
    </lineage>
</organism>
<feature type="transmembrane region" description="Helical" evidence="7">
    <location>
        <begin position="117"/>
        <end position="137"/>
    </location>
</feature>
<keyword evidence="2 7" id="KW-0813">Transport</keyword>
<evidence type="ECO:0000256" key="1">
    <source>
        <dbReference type="ARBA" id="ARBA00004651"/>
    </source>
</evidence>
<sequence>MSPPRWTGIGGRPMPPAGKVLAYTGLVALALLVLAPVLWTVLSSFKSSTELSLRPPRLLPESFRPDNYVDALGRFNFAVYLRNSVLVTVAATVLTLVVNTMAAYALAKYNFRGRTTLFLIILGTIMVPLQVIFIPVYQVVADLGLVNSLWGLIIPAAATPTGVFLLRQYMLTIPDELIEAARIDGAGEPRIFLRVVLPLCKPALAVVAIFSVVWRWNDFLWPLVVAQDEHTYTLQVALARFAAEEVVPFNLILAMSVVTMAPVVVVFLFMQRQIVQGIAQTGFK</sequence>
<dbReference type="EMBL" id="JACHMH010000001">
    <property type="protein sequence ID" value="MBB4675249.1"/>
    <property type="molecule type" value="Genomic_DNA"/>
</dbReference>
<evidence type="ECO:0000256" key="3">
    <source>
        <dbReference type="ARBA" id="ARBA00022475"/>
    </source>
</evidence>
<keyword evidence="10" id="KW-1185">Reference proteome</keyword>
<dbReference type="SUPFAM" id="SSF161098">
    <property type="entry name" value="MetI-like"/>
    <property type="match status" value="1"/>
</dbReference>
<dbReference type="Proteomes" id="UP000533598">
    <property type="component" value="Unassembled WGS sequence"/>
</dbReference>
<keyword evidence="6 7" id="KW-0472">Membrane</keyword>
<evidence type="ECO:0000256" key="6">
    <source>
        <dbReference type="ARBA" id="ARBA00023136"/>
    </source>
</evidence>
<evidence type="ECO:0000256" key="5">
    <source>
        <dbReference type="ARBA" id="ARBA00022989"/>
    </source>
</evidence>
<feature type="transmembrane region" description="Helical" evidence="7">
    <location>
        <begin position="20"/>
        <end position="42"/>
    </location>
</feature>
<evidence type="ECO:0000256" key="4">
    <source>
        <dbReference type="ARBA" id="ARBA00022692"/>
    </source>
</evidence>
<dbReference type="InterPro" id="IPR000515">
    <property type="entry name" value="MetI-like"/>
</dbReference>
<dbReference type="PANTHER" id="PTHR43744">
    <property type="entry name" value="ABC TRANSPORTER PERMEASE PROTEIN MG189-RELATED-RELATED"/>
    <property type="match status" value="1"/>
</dbReference>
<evidence type="ECO:0000256" key="7">
    <source>
        <dbReference type="RuleBase" id="RU363032"/>
    </source>
</evidence>
<gene>
    <name evidence="9" type="ORF">HNR67_001367</name>
</gene>
<evidence type="ECO:0000313" key="9">
    <source>
        <dbReference type="EMBL" id="MBB4675249.1"/>
    </source>
</evidence>
<proteinExistence type="inferred from homology"/>
<evidence type="ECO:0000259" key="8">
    <source>
        <dbReference type="PROSITE" id="PS50928"/>
    </source>
</evidence>
<protein>
    <submittedName>
        <fullName evidence="9">Alpha-1,4-digalacturonate transport system permease protein</fullName>
    </submittedName>
</protein>
<dbReference type="PANTHER" id="PTHR43744:SF8">
    <property type="entry name" value="SN-GLYCEROL-3-PHOSPHATE TRANSPORT SYSTEM PERMEASE PROTEIN UGPE"/>
    <property type="match status" value="1"/>
</dbReference>
<feature type="transmembrane region" description="Helical" evidence="7">
    <location>
        <begin position="149"/>
        <end position="170"/>
    </location>
</feature>
<comment type="subcellular location">
    <subcellularLocation>
        <location evidence="1 7">Cell membrane</location>
        <topology evidence="1 7">Multi-pass membrane protein</topology>
    </subcellularLocation>
</comment>
<feature type="domain" description="ABC transmembrane type-1" evidence="8">
    <location>
        <begin position="81"/>
        <end position="270"/>
    </location>
</feature>
<dbReference type="GO" id="GO:0005886">
    <property type="term" value="C:plasma membrane"/>
    <property type="evidence" value="ECO:0007669"/>
    <property type="project" value="UniProtKB-SubCell"/>
</dbReference>
<keyword evidence="4 7" id="KW-0812">Transmembrane</keyword>
<feature type="transmembrane region" description="Helical" evidence="7">
    <location>
        <begin position="191"/>
        <end position="214"/>
    </location>
</feature>